<dbReference type="SUPFAM" id="SSF74650">
    <property type="entry name" value="Galactose mutarotase-like"/>
    <property type="match status" value="1"/>
</dbReference>
<comment type="caution">
    <text evidence="12">The sequence shown here is derived from an EMBL/GenBank/DDBJ whole genome shotgun (WGS) entry which is preliminary data.</text>
</comment>
<evidence type="ECO:0000256" key="11">
    <source>
        <dbReference type="PIRSR" id="PIRSR005096-3"/>
    </source>
</evidence>
<organism evidence="12 13">
    <name type="scientific">Rodentibacter genomosp. 1</name>
    <dbReference type="NCBI Taxonomy" id="1908264"/>
    <lineage>
        <taxon>Bacteria</taxon>
        <taxon>Pseudomonadati</taxon>
        <taxon>Pseudomonadota</taxon>
        <taxon>Gammaproteobacteria</taxon>
        <taxon>Pasteurellales</taxon>
        <taxon>Pasteurellaceae</taxon>
        <taxon>Rodentibacter</taxon>
    </lineage>
</organism>
<evidence type="ECO:0000256" key="1">
    <source>
        <dbReference type="ARBA" id="ARBA00001614"/>
    </source>
</evidence>
<comment type="similarity">
    <text evidence="3 8">Belongs to the aldose epimerase family.</text>
</comment>
<evidence type="ECO:0000256" key="9">
    <source>
        <dbReference type="PIRSR" id="PIRSR005096-1"/>
    </source>
</evidence>
<dbReference type="EMBL" id="MLHN01000015">
    <property type="protein sequence ID" value="OOF49468.1"/>
    <property type="molecule type" value="Genomic_DNA"/>
</dbReference>
<evidence type="ECO:0000256" key="2">
    <source>
        <dbReference type="ARBA" id="ARBA00005028"/>
    </source>
</evidence>
<accession>A0A1V3J2Z8</accession>
<dbReference type="AlphaFoldDB" id="A0A1V3J2Z8"/>
<dbReference type="GO" id="GO:0004034">
    <property type="term" value="F:aldose 1-epimerase activity"/>
    <property type="evidence" value="ECO:0007669"/>
    <property type="project" value="UniProtKB-EC"/>
</dbReference>
<dbReference type="NCBIfam" id="TIGR02636">
    <property type="entry name" value="galM_Leloir"/>
    <property type="match status" value="1"/>
</dbReference>
<reference evidence="12 13" key="1">
    <citation type="submission" date="2016-10" db="EMBL/GenBank/DDBJ databases">
        <title>Rodentibacter gen. nov. and new species.</title>
        <authorList>
            <person name="Christensen H."/>
        </authorList>
    </citation>
    <scope>NUCLEOTIDE SEQUENCE [LARGE SCALE GENOMIC DNA]</scope>
    <source>
        <strain evidence="13">ppn416</strain>
    </source>
</reference>
<dbReference type="STRING" id="1908264.BKK54_08650"/>
<dbReference type="NCBIfam" id="NF008277">
    <property type="entry name" value="PRK11055.1"/>
    <property type="match status" value="1"/>
</dbReference>
<dbReference type="Pfam" id="PF01263">
    <property type="entry name" value="Aldose_epim"/>
    <property type="match status" value="1"/>
</dbReference>
<gene>
    <name evidence="12" type="ORF">BKK54_08650</name>
</gene>
<proteinExistence type="inferred from homology"/>
<dbReference type="InterPro" id="IPR011013">
    <property type="entry name" value="Gal_mutarotase_sf_dom"/>
</dbReference>
<protein>
    <recommendedName>
        <fullName evidence="5 8">Aldose 1-epimerase</fullName>
        <ecNumber evidence="4 8">5.1.3.3</ecNumber>
    </recommendedName>
</protein>
<dbReference type="RefSeq" id="WP_077542707.1">
    <property type="nucleotide sequence ID" value="NZ_MLHN01000015.1"/>
</dbReference>
<feature type="binding site" evidence="11">
    <location>
        <begin position="76"/>
        <end position="77"/>
    </location>
    <ligand>
        <name>beta-D-galactose</name>
        <dbReference type="ChEBI" id="CHEBI:27667"/>
    </ligand>
</feature>
<sequence>MLENTTFTAPDGKPYQLISLQNENGMCIKLIDWGATWLSCQVPVKGGLREVLLGCKIEDYPIQQAYLGASVGRYANRIANAQFELNGEIVRLAENQGKHQLHGGGEGFDKRRWEIQKCGENSVCFSLHSPDRDQGFPGNVAVTVTYTLTADNIVKIEYEGISDKDTALNLTNHAYFNLENAEQGSDVREHTLRLNADFYLPVDREGIPNSPLKHVVGTSFDFRTIKLIKQDFLQGDQQVTKGYDHSFIVNKAWQKPCVLLTSPNGDLTLEVRTSQAALQVYTGNYLAGTPTRGHGKYADFSGIALETQCLPDTPNHPEWQNYGGIQQANERYYQWTEFKFL</sequence>
<keyword evidence="13" id="KW-1185">Reference proteome</keyword>
<dbReference type="InterPro" id="IPR018052">
    <property type="entry name" value="Ald1_epimerase_CS"/>
</dbReference>
<feature type="active site" description="Proton donor" evidence="9">
    <location>
        <position position="173"/>
    </location>
</feature>
<dbReference type="Gene3D" id="2.70.98.10">
    <property type="match status" value="1"/>
</dbReference>
<dbReference type="UniPathway" id="UPA00242"/>
<dbReference type="EC" id="5.1.3.3" evidence="4 8"/>
<evidence type="ECO:0000313" key="13">
    <source>
        <dbReference type="Proteomes" id="UP000188481"/>
    </source>
</evidence>
<dbReference type="InterPro" id="IPR013458">
    <property type="entry name" value="Ald_epimerase_bac"/>
</dbReference>
<dbReference type="InterPro" id="IPR014718">
    <property type="entry name" value="GH-type_carb-bd"/>
</dbReference>
<dbReference type="GO" id="GO:0033499">
    <property type="term" value="P:galactose catabolic process via UDP-galactose, Leloir pathway"/>
    <property type="evidence" value="ECO:0007669"/>
    <property type="project" value="TreeGrafter"/>
</dbReference>
<dbReference type="GO" id="GO:0030246">
    <property type="term" value="F:carbohydrate binding"/>
    <property type="evidence" value="ECO:0007669"/>
    <property type="project" value="InterPro"/>
</dbReference>
<dbReference type="PROSITE" id="PS00545">
    <property type="entry name" value="ALDOSE_1_EPIMERASE"/>
    <property type="match status" value="1"/>
</dbReference>
<evidence type="ECO:0000256" key="7">
    <source>
        <dbReference type="ARBA" id="ARBA00023277"/>
    </source>
</evidence>
<name>A0A1V3J2Z8_9PAST</name>
<evidence type="ECO:0000256" key="8">
    <source>
        <dbReference type="PIRNR" id="PIRNR005096"/>
    </source>
</evidence>
<dbReference type="PANTHER" id="PTHR10091">
    <property type="entry name" value="ALDOSE-1-EPIMERASE"/>
    <property type="match status" value="1"/>
</dbReference>
<evidence type="ECO:0000256" key="6">
    <source>
        <dbReference type="ARBA" id="ARBA00023235"/>
    </source>
</evidence>
<evidence type="ECO:0000313" key="12">
    <source>
        <dbReference type="EMBL" id="OOF49468.1"/>
    </source>
</evidence>
<dbReference type="InterPro" id="IPR047215">
    <property type="entry name" value="Galactose_mutarotase-like"/>
</dbReference>
<dbReference type="Proteomes" id="UP000188481">
    <property type="component" value="Unassembled WGS sequence"/>
</dbReference>
<evidence type="ECO:0000256" key="3">
    <source>
        <dbReference type="ARBA" id="ARBA00006206"/>
    </source>
</evidence>
<feature type="binding site" evidence="11">
    <location>
        <begin position="173"/>
        <end position="175"/>
    </location>
    <ligand>
        <name>beta-D-galactose</name>
        <dbReference type="ChEBI" id="CHEBI:27667"/>
    </ligand>
</feature>
<evidence type="ECO:0000256" key="4">
    <source>
        <dbReference type="ARBA" id="ARBA00013185"/>
    </source>
</evidence>
<dbReference type="InterPro" id="IPR008183">
    <property type="entry name" value="Aldose_1/G6P_1-epimerase"/>
</dbReference>
<dbReference type="CDD" id="cd09019">
    <property type="entry name" value="galactose_mutarotase_like"/>
    <property type="match status" value="1"/>
</dbReference>
<feature type="active site" description="Proton acceptor" evidence="9">
    <location>
        <position position="306"/>
    </location>
</feature>
<dbReference type="InterPro" id="IPR015443">
    <property type="entry name" value="Aldose_1-epimerase"/>
</dbReference>
<dbReference type="PANTHER" id="PTHR10091:SF0">
    <property type="entry name" value="GALACTOSE MUTAROTASE"/>
    <property type="match status" value="1"/>
</dbReference>
<dbReference type="GO" id="GO:0005737">
    <property type="term" value="C:cytoplasm"/>
    <property type="evidence" value="ECO:0007669"/>
    <property type="project" value="TreeGrafter"/>
</dbReference>
<keyword evidence="6 8" id="KW-0413">Isomerase</keyword>
<dbReference type="GO" id="GO:0006006">
    <property type="term" value="P:glucose metabolic process"/>
    <property type="evidence" value="ECO:0007669"/>
    <property type="project" value="TreeGrafter"/>
</dbReference>
<evidence type="ECO:0000256" key="5">
    <source>
        <dbReference type="ARBA" id="ARBA00014165"/>
    </source>
</evidence>
<comment type="pathway">
    <text evidence="2 8">Carbohydrate metabolism; hexose metabolism.</text>
</comment>
<evidence type="ECO:0000256" key="10">
    <source>
        <dbReference type="PIRSR" id="PIRSR005096-2"/>
    </source>
</evidence>
<comment type="catalytic activity">
    <reaction evidence="1 8">
        <text>alpha-D-glucose = beta-D-glucose</text>
        <dbReference type="Rhea" id="RHEA:10264"/>
        <dbReference type="ChEBI" id="CHEBI:15903"/>
        <dbReference type="ChEBI" id="CHEBI:17925"/>
        <dbReference type="EC" id="5.1.3.3"/>
    </reaction>
</comment>
<keyword evidence="7 8" id="KW-0119">Carbohydrate metabolism</keyword>
<dbReference type="PIRSF" id="PIRSF005096">
    <property type="entry name" value="GALM"/>
    <property type="match status" value="1"/>
</dbReference>
<feature type="binding site" evidence="10">
    <location>
        <position position="244"/>
    </location>
    <ligand>
        <name>beta-D-galactose</name>
        <dbReference type="ChEBI" id="CHEBI:27667"/>
    </ligand>
</feature>